<sequence>MDSTRGHIFQAEAILNKANTQLQELLVKLATSIKTFPGFLDMDTVQAIELEPIVGFPDRGCIVVTPEGFLKELVLSILPGAATLGGYEQSEQLKDLDLPSQEETVYLYCAINVLAEWIEAN</sequence>
<gene>
    <name evidence="1" type="ORF">METZ01_LOCUS79700</name>
</gene>
<protein>
    <submittedName>
        <fullName evidence="1">Uncharacterized protein</fullName>
    </submittedName>
</protein>
<evidence type="ECO:0000313" key="1">
    <source>
        <dbReference type="EMBL" id="SVA26846.1"/>
    </source>
</evidence>
<organism evidence="1">
    <name type="scientific">marine metagenome</name>
    <dbReference type="NCBI Taxonomy" id="408172"/>
    <lineage>
        <taxon>unclassified sequences</taxon>
        <taxon>metagenomes</taxon>
        <taxon>ecological metagenomes</taxon>
    </lineage>
</organism>
<dbReference type="AlphaFoldDB" id="A0A381UF47"/>
<proteinExistence type="predicted"/>
<dbReference type="EMBL" id="UINC01006322">
    <property type="protein sequence ID" value="SVA26846.1"/>
    <property type="molecule type" value="Genomic_DNA"/>
</dbReference>
<accession>A0A381UF47</accession>
<name>A0A381UF47_9ZZZZ</name>
<reference evidence="1" key="1">
    <citation type="submission" date="2018-05" db="EMBL/GenBank/DDBJ databases">
        <authorList>
            <person name="Lanie J.A."/>
            <person name="Ng W.-L."/>
            <person name="Kazmierczak K.M."/>
            <person name="Andrzejewski T.M."/>
            <person name="Davidsen T.M."/>
            <person name="Wayne K.J."/>
            <person name="Tettelin H."/>
            <person name="Glass J.I."/>
            <person name="Rusch D."/>
            <person name="Podicherti R."/>
            <person name="Tsui H.-C.T."/>
            <person name="Winkler M.E."/>
        </authorList>
    </citation>
    <scope>NUCLEOTIDE SEQUENCE</scope>
</reference>